<feature type="domain" description="AprE-like beta-barrel" evidence="12">
    <location>
        <begin position="364"/>
        <end position="450"/>
    </location>
</feature>
<comment type="similarity">
    <text evidence="2 9">Belongs to the membrane fusion protein (MFP) (TC 8.A.1) family.</text>
</comment>
<keyword evidence="8 9" id="KW-0472">Membrane</keyword>
<keyword evidence="3 9" id="KW-0813">Transport</keyword>
<dbReference type="Pfam" id="PF26002">
    <property type="entry name" value="Beta-barrel_AprE"/>
    <property type="match status" value="1"/>
</dbReference>
<gene>
    <name evidence="13" type="ORF">SRAA_2096</name>
</gene>
<dbReference type="PANTHER" id="PTHR30386:SF26">
    <property type="entry name" value="TRANSPORT PROTEIN COMB"/>
    <property type="match status" value="1"/>
</dbReference>
<evidence type="ECO:0000256" key="6">
    <source>
        <dbReference type="ARBA" id="ARBA00022692"/>
    </source>
</evidence>
<protein>
    <recommendedName>
        <fullName evidence="9">Membrane fusion protein (MFP) family protein</fullName>
    </recommendedName>
</protein>
<accession>A0A060NKU3</accession>
<keyword evidence="6 9" id="KW-0812">Transmembrane</keyword>
<dbReference type="InterPro" id="IPR006144">
    <property type="entry name" value="Secretion_HlyD_CS"/>
</dbReference>
<dbReference type="PRINTS" id="PR01490">
    <property type="entry name" value="RTXTOXIND"/>
</dbReference>
<keyword evidence="14" id="KW-1185">Reference proteome</keyword>
<feature type="domain" description="AprE-like long alpha-helical hairpin" evidence="11">
    <location>
        <begin position="139"/>
        <end position="322"/>
    </location>
</feature>
<evidence type="ECO:0000256" key="3">
    <source>
        <dbReference type="ARBA" id="ARBA00022448"/>
    </source>
</evidence>
<dbReference type="HOGENOM" id="CLU_023976_8_0_4"/>
<dbReference type="Pfam" id="PF25994">
    <property type="entry name" value="HH_AprE"/>
    <property type="match status" value="1"/>
</dbReference>
<evidence type="ECO:0000256" key="7">
    <source>
        <dbReference type="ARBA" id="ARBA00022989"/>
    </source>
</evidence>
<evidence type="ECO:0000256" key="2">
    <source>
        <dbReference type="ARBA" id="ARBA00009477"/>
    </source>
</evidence>
<evidence type="ECO:0000256" key="5">
    <source>
        <dbReference type="ARBA" id="ARBA00022519"/>
    </source>
</evidence>
<dbReference type="KEGG" id="cbaa:SRAA_2096"/>
<dbReference type="SUPFAM" id="SSF111369">
    <property type="entry name" value="HlyD-like secretion proteins"/>
    <property type="match status" value="1"/>
</dbReference>
<sequence>MSKLEQKTFERIGQATEAGARVGKPLFGKLAQRLARDDEPDGEALDWAADADWAQLQQEPLRARRLLRWSAVLVLVLVLWAAVAKVDQVTRGEARVVPSQQVQIVQSVDGGVVSEILVREGQVVEADQVLLRVDPTRFAANLGETRVSQMALEARAERLRALIQGRSFNPSVALEREAPAIVAQERSLFESRRAEISAQISITQSQLLQRRQELTEAQSRRDSAASSLSLVQRELAATRPLVASGAVSEVEVLRLDQQVSRLVGERDQAAAQIARVLASITEAQRRIEEVQLTARNQMSAELSDTMNRLSALVEGGRALEDRVVRADIRSPLRGTVSRLHVTTMGAVVQPGREVVEIVPLDDALILEARIAPRDIGFLRPGLEAMVKFTAYDFAIYGGLRADVEHIGADTVVDEQGNAFFIVRLRTREASLGEGLPIIPGMVAQVDILTGKRTILSYLLKPVLRAKENALSER</sequence>
<evidence type="ECO:0000256" key="8">
    <source>
        <dbReference type="ARBA" id="ARBA00023136"/>
    </source>
</evidence>
<dbReference type="AlphaFoldDB" id="A0A060NKU3"/>
<dbReference type="NCBIfam" id="TIGR01843">
    <property type="entry name" value="type_I_hlyD"/>
    <property type="match status" value="1"/>
</dbReference>
<proteinExistence type="inferred from homology"/>
<keyword evidence="7 9" id="KW-1133">Transmembrane helix</keyword>
<keyword evidence="5 9" id="KW-0997">Cell inner membrane</keyword>
<keyword evidence="4 9" id="KW-1003">Cell membrane</keyword>
<feature type="coiled-coil region" evidence="10">
    <location>
        <begin position="273"/>
        <end position="300"/>
    </location>
</feature>
<dbReference type="Gene3D" id="2.40.50.100">
    <property type="match status" value="1"/>
</dbReference>
<evidence type="ECO:0000256" key="10">
    <source>
        <dbReference type="SAM" id="Coils"/>
    </source>
</evidence>
<reference evidence="13 14" key="1">
    <citation type="journal article" date="2014" name="Nat. Commun.">
        <title>Physiological and genomic features of highly alkaliphilic hydrogen-utilizing Betaproteobacteria from a continental serpentinizing site.</title>
        <authorList>
            <person name="Suzuki S."/>
            <person name="Kuenen J.G."/>
            <person name="Schipper K."/>
            <person name="van der Velde S."/>
            <person name="Ishii S."/>
            <person name="Wu A."/>
            <person name="Sorokin D.Y."/>
            <person name="Tenney A."/>
            <person name="Meng X.Y."/>
            <person name="Morrill P.L."/>
            <person name="Kamagata Y."/>
            <person name="Muyzer G."/>
            <person name="Nealson K.H."/>
        </authorList>
    </citation>
    <scope>NUCLEOTIDE SEQUENCE [LARGE SCALE GENOMIC DNA]</scope>
    <source>
        <strain evidence="13 14">A1</strain>
    </source>
</reference>
<evidence type="ECO:0000259" key="11">
    <source>
        <dbReference type="Pfam" id="PF25994"/>
    </source>
</evidence>
<dbReference type="InterPro" id="IPR050739">
    <property type="entry name" value="MFP"/>
</dbReference>
<evidence type="ECO:0000256" key="1">
    <source>
        <dbReference type="ARBA" id="ARBA00004377"/>
    </source>
</evidence>
<comment type="subcellular location">
    <subcellularLocation>
        <location evidence="1 9">Cell inner membrane</location>
        <topology evidence="1 9">Single-pass membrane protein</topology>
    </subcellularLocation>
</comment>
<name>A0A060NKU3_9BURK</name>
<dbReference type="PROSITE" id="PS00543">
    <property type="entry name" value="HLYD_FAMILY"/>
    <property type="match status" value="1"/>
</dbReference>
<evidence type="ECO:0000256" key="4">
    <source>
        <dbReference type="ARBA" id="ARBA00022475"/>
    </source>
</evidence>
<organism evidence="13 14">
    <name type="scientific">Serpentinimonas raichei</name>
    <dbReference type="NCBI Taxonomy" id="1458425"/>
    <lineage>
        <taxon>Bacteria</taxon>
        <taxon>Pseudomonadati</taxon>
        <taxon>Pseudomonadota</taxon>
        <taxon>Betaproteobacteria</taxon>
        <taxon>Burkholderiales</taxon>
        <taxon>Comamonadaceae</taxon>
        <taxon>Serpentinimonas</taxon>
    </lineage>
</organism>
<evidence type="ECO:0000313" key="14">
    <source>
        <dbReference type="Proteomes" id="UP000067461"/>
    </source>
</evidence>
<evidence type="ECO:0000259" key="12">
    <source>
        <dbReference type="Pfam" id="PF26002"/>
    </source>
</evidence>
<dbReference type="Proteomes" id="UP000067461">
    <property type="component" value="Chromosome"/>
</dbReference>
<dbReference type="InterPro" id="IPR010129">
    <property type="entry name" value="T1SS_HlyD"/>
</dbReference>
<keyword evidence="10" id="KW-0175">Coiled coil</keyword>
<dbReference type="RefSeq" id="WP_171820243.1">
    <property type="nucleotide sequence ID" value="NZ_AP014568.1"/>
</dbReference>
<dbReference type="GO" id="GO:0005886">
    <property type="term" value="C:plasma membrane"/>
    <property type="evidence" value="ECO:0007669"/>
    <property type="project" value="UniProtKB-SubCell"/>
</dbReference>
<evidence type="ECO:0000313" key="13">
    <source>
        <dbReference type="EMBL" id="BAO81950.1"/>
    </source>
</evidence>
<feature type="transmembrane region" description="Helical" evidence="9">
    <location>
        <begin position="66"/>
        <end position="83"/>
    </location>
</feature>
<evidence type="ECO:0000256" key="9">
    <source>
        <dbReference type="RuleBase" id="RU365093"/>
    </source>
</evidence>
<dbReference type="Gene3D" id="2.40.30.170">
    <property type="match status" value="1"/>
</dbReference>
<dbReference type="EMBL" id="AP014568">
    <property type="protein sequence ID" value="BAO81950.1"/>
    <property type="molecule type" value="Genomic_DNA"/>
</dbReference>
<dbReference type="InterPro" id="IPR058781">
    <property type="entry name" value="HH_AprE-like"/>
</dbReference>
<dbReference type="PANTHER" id="PTHR30386">
    <property type="entry name" value="MEMBRANE FUSION SUBUNIT OF EMRAB-TOLC MULTIDRUG EFFLUX PUMP"/>
    <property type="match status" value="1"/>
</dbReference>
<dbReference type="GO" id="GO:0009306">
    <property type="term" value="P:protein secretion"/>
    <property type="evidence" value="ECO:0007669"/>
    <property type="project" value="InterPro"/>
</dbReference>
<dbReference type="InterPro" id="IPR058982">
    <property type="entry name" value="Beta-barrel_AprE"/>
</dbReference>
<dbReference type="STRING" id="1458425.SRAA_2096"/>